<sequence length="90" mass="10142">MHTPRNPCYTSNIGPSFSISCTAQTASPQRNCKDQKQQQSQKQLQRQKQQQPQKPRLINGIHYNLSFGCIDVAVAVVFDSVFDFNPLGTM</sequence>
<keyword evidence="3" id="KW-1185">Reference proteome</keyword>
<evidence type="ECO:0000313" key="2">
    <source>
        <dbReference type="EMBL" id="MBC3918034.1"/>
    </source>
</evidence>
<protein>
    <submittedName>
        <fullName evidence="2">Uncharacterized protein</fullName>
    </submittedName>
</protein>
<feature type="compositionally biased region" description="Low complexity" evidence="1">
    <location>
        <begin position="37"/>
        <end position="54"/>
    </location>
</feature>
<reference evidence="2 3" key="1">
    <citation type="submission" date="2020-08" db="EMBL/GenBank/DDBJ databases">
        <title>Novel species isolated from subtropical streams in China.</title>
        <authorList>
            <person name="Lu H."/>
        </authorList>
    </citation>
    <scope>NUCLEOTIDE SEQUENCE [LARGE SCALE GENOMIC DNA]</scope>
    <source>
        <strain evidence="2 3">CY18W</strain>
    </source>
</reference>
<dbReference type="Proteomes" id="UP000650424">
    <property type="component" value="Unassembled WGS sequence"/>
</dbReference>
<gene>
    <name evidence="2" type="ORF">H8L32_11150</name>
</gene>
<name>A0ABR6ZQ86_9BURK</name>
<evidence type="ECO:0000256" key="1">
    <source>
        <dbReference type="SAM" id="MobiDB-lite"/>
    </source>
</evidence>
<accession>A0ABR6ZQ86</accession>
<feature type="region of interest" description="Disordered" evidence="1">
    <location>
        <begin position="30"/>
        <end position="55"/>
    </location>
</feature>
<evidence type="ECO:0000313" key="3">
    <source>
        <dbReference type="Proteomes" id="UP000650424"/>
    </source>
</evidence>
<dbReference type="EMBL" id="JACOGF010000005">
    <property type="protein sequence ID" value="MBC3918034.1"/>
    <property type="molecule type" value="Genomic_DNA"/>
</dbReference>
<dbReference type="RefSeq" id="WP_186947307.1">
    <property type="nucleotide sequence ID" value="NZ_JACOGF010000005.1"/>
</dbReference>
<organism evidence="2 3">
    <name type="scientific">Undibacterium hunanense</name>
    <dbReference type="NCBI Taxonomy" id="2762292"/>
    <lineage>
        <taxon>Bacteria</taxon>
        <taxon>Pseudomonadati</taxon>
        <taxon>Pseudomonadota</taxon>
        <taxon>Betaproteobacteria</taxon>
        <taxon>Burkholderiales</taxon>
        <taxon>Oxalobacteraceae</taxon>
        <taxon>Undibacterium</taxon>
    </lineage>
</organism>
<dbReference type="PROSITE" id="PS51257">
    <property type="entry name" value="PROKAR_LIPOPROTEIN"/>
    <property type="match status" value="1"/>
</dbReference>
<proteinExistence type="predicted"/>
<comment type="caution">
    <text evidence="2">The sequence shown here is derived from an EMBL/GenBank/DDBJ whole genome shotgun (WGS) entry which is preliminary data.</text>
</comment>